<evidence type="ECO:0000259" key="1">
    <source>
        <dbReference type="Pfam" id="PF17790"/>
    </source>
</evidence>
<keyword evidence="3" id="KW-1185">Reference proteome</keyword>
<dbReference type="PANTHER" id="PTHR11412:SF81">
    <property type="entry name" value="COMPLEMENT C3"/>
    <property type="match status" value="1"/>
</dbReference>
<gene>
    <name evidence="2" type="ORF">C0J50_17276</name>
</gene>
<organism evidence="2 3">
    <name type="scientific">Silurus asotus</name>
    <name type="common">Amur catfish</name>
    <name type="synonym">Parasilurus asotus</name>
    <dbReference type="NCBI Taxonomy" id="30991"/>
    <lineage>
        <taxon>Eukaryota</taxon>
        <taxon>Metazoa</taxon>
        <taxon>Chordata</taxon>
        <taxon>Craniata</taxon>
        <taxon>Vertebrata</taxon>
        <taxon>Euteleostomi</taxon>
        <taxon>Actinopterygii</taxon>
        <taxon>Neopterygii</taxon>
        <taxon>Teleostei</taxon>
        <taxon>Ostariophysi</taxon>
        <taxon>Siluriformes</taxon>
        <taxon>Siluridae</taxon>
        <taxon>Silurus</taxon>
    </lineage>
</organism>
<dbReference type="Pfam" id="PF17790">
    <property type="entry name" value="MG1"/>
    <property type="match status" value="1"/>
</dbReference>
<dbReference type="PANTHER" id="PTHR11412">
    <property type="entry name" value="MACROGLOBULIN / COMPLEMENT"/>
    <property type="match status" value="1"/>
</dbReference>
<dbReference type="InterPro" id="IPR050473">
    <property type="entry name" value="A2M/Complement_sys"/>
</dbReference>
<dbReference type="AlphaFoldDB" id="A0AAD5FPL3"/>
<reference evidence="2" key="1">
    <citation type="submission" date="2018-07" db="EMBL/GenBank/DDBJ databases">
        <title>Comparative genomics of catfishes provides insights into carnivory and benthic adaptation.</title>
        <authorList>
            <person name="Zhang Y."/>
            <person name="Wang D."/>
            <person name="Peng Z."/>
            <person name="Zheng S."/>
            <person name="Shao F."/>
            <person name="Tao W."/>
        </authorList>
    </citation>
    <scope>NUCLEOTIDE SEQUENCE</scope>
    <source>
        <strain evidence="2">Chongqing</strain>
    </source>
</reference>
<dbReference type="Proteomes" id="UP001205998">
    <property type="component" value="Unassembled WGS sequence"/>
</dbReference>
<dbReference type="Gene3D" id="2.60.40.1930">
    <property type="match status" value="1"/>
</dbReference>
<name>A0AAD5FPL3_SILAS</name>
<accession>A0AAD5FPL3</accession>
<dbReference type="EMBL" id="MU551603">
    <property type="protein sequence ID" value="KAI5623489.1"/>
    <property type="molecule type" value="Genomic_DNA"/>
</dbReference>
<proteinExistence type="predicted"/>
<evidence type="ECO:0000313" key="2">
    <source>
        <dbReference type="EMBL" id="KAI5623489.1"/>
    </source>
</evidence>
<protein>
    <submittedName>
        <fullName evidence="2">Complement C3-H1-like</fullName>
    </submittedName>
</protein>
<evidence type="ECO:0000313" key="3">
    <source>
        <dbReference type="Proteomes" id="UP001205998"/>
    </source>
</evidence>
<feature type="domain" description="Complement C3/4/5 macroglobulin" evidence="1">
    <location>
        <begin position="107"/>
        <end position="207"/>
    </location>
</feature>
<dbReference type="InterPro" id="IPR041425">
    <property type="entry name" value="C3/4/5_MG1"/>
</dbReference>
<comment type="caution">
    <text evidence="2">The sequence shown here is derived from an EMBL/GenBank/DDBJ whole genome shotgun (WGS) entry which is preliminary data.</text>
</comment>
<sequence>MVSAVSIWPCGYALPAASRAPVLRGLRSFENGSSPGVFAVLRILPPRWNKFREIGGSMPGSCFFSRWGGPHVSLSEEDELVDAGEPADSSQPVLYMELLVVVARAGNVLLAPNLLRVGTDEKVFVEAQDYRGGDLPVRIRIKDYPQKTTEFTSATTTLTAANNFQSEVKIQIPTNKSFFSDDPLEKQYVYLQAQFPTSLLEKVVLVSFLSGFIFVQTDKSIYTPGTTGKINWIQQCK</sequence>